<dbReference type="GO" id="GO:0005874">
    <property type="term" value="C:microtubule"/>
    <property type="evidence" value="ECO:0007669"/>
    <property type="project" value="UniProtKB-KW"/>
</dbReference>
<feature type="domain" description="TPX2 C-terminal" evidence="8">
    <location>
        <begin position="215"/>
        <end position="290"/>
    </location>
</feature>
<gene>
    <name evidence="10" type="primary">LOC116188255</name>
</gene>
<keyword evidence="4" id="KW-0493">Microtubule</keyword>
<dbReference type="Proteomes" id="UP000515151">
    <property type="component" value="Chromosome 8"/>
</dbReference>
<feature type="region of interest" description="Disordered" evidence="7">
    <location>
        <begin position="265"/>
        <end position="433"/>
    </location>
</feature>
<evidence type="ECO:0000256" key="1">
    <source>
        <dbReference type="ARBA" id="ARBA00004245"/>
    </source>
</evidence>
<dbReference type="PANTHER" id="PTHR31358">
    <property type="entry name" value="PROTEIN WVD2-LIKE 4"/>
    <property type="match status" value="1"/>
</dbReference>
<evidence type="ECO:0000313" key="10">
    <source>
        <dbReference type="RefSeq" id="XP_031373347.1"/>
    </source>
</evidence>
<organism evidence="9 10">
    <name type="scientific">Punica granatum</name>
    <name type="common">Pomegranate</name>
    <dbReference type="NCBI Taxonomy" id="22663"/>
    <lineage>
        <taxon>Eukaryota</taxon>
        <taxon>Viridiplantae</taxon>
        <taxon>Streptophyta</taxon>
        <taxon>Embryophyta</taxon>
        <taxon>Tracheophyta</taxon>
        <taxon>Spermatophyta</taxon>
        <taxon>Magnoliopsida</taxon>
        <taxon>eudicotyledons</taxon>
        <taxon>Gunneridae</taxon>
        <taxon>Pentapetalae</taxon>
        <taxon>rosids</taxon>
        <taxon>malvids</taxon>
        <taxon>Myrtales</taxon>
        <taxon>Lythraceae</taxon>
        <taxon>Punica</taxon>
    </lineage>
</organism>
<feature type="compositionally biased region" description="Basic and acidic residues" evidence="7">
    <location>
        <begin position="84"/>
        <end position="103"/>
    </location>
</feature>
<sequence length="433" mass="47279">MDADADKVVPENGHEAVHENGAHDQILLSAEDESFLDQANEVSDIAVLNATLGSIKLEDHGIDDKSSLGESKDNDCSGIPQEGEESKKVDSRSSEHLKIEGNKRNVKPLNSKATAATGLKKSKDGKILEAVSSSFNAKQPAKSRSFNDRQIRSHASKQGGKPDAAVSEVSREQMKLKPLKKEPPNKQDGDTQSTESPTSEDSKARRLGALPNYGFSFKCDERAEKRREFYSKLEEKIHAKEVEKSNLQAKSKETQEAEIKLLRKSLTFRATPMPNFYQEPPPPKPELKKIPTTRAKSPKLGRRKTLGGEESEGNSGRNRQSGRLSLDSVARNNPAKVPSPANPKKPLRKSLPKLPSDKTSQPGASAKTTNCLKTVEKEEAALNGAGAEEKLATAMETSEPTSLSQGQEQVQEAEPTENQPHANDVQETITVEH</sequence>
<feature type="compositionally biased region" description="Polar residues" evidence="7">
    <location>
        <begin position="357"/>
        <end position="372"/>
    </location>
</feature>
<feature type="region of interest" description="Disordered" evidence="7">
    <location>
        <begin position="1"/>
        <end position="25"/>
    </location>
</feature>
<dbReference type="InterPro" id="IPR044833">
    <property type="entry name" value="WDL5/6"/>
</dbReference>
<feature type="compositionally biased region" description="Basic and acidic residues" evidence="7">
    <location>
        <begin position="169"/>
        <end position="189"/>
    </location>
</feature>
<accession>A0A6P8BRC9</accession>
<evidence type="ECO:0000256" key="2">
    <source>
        <dbReference type="ARBA" id="ARBA00005885"/>
    </source>
</evidence>
<keyword evidence="5" id="KW-0206">Cytoskeleton</keyword>
<evidence type="ECO:0000256" key="6">
    <source>
        <dbReference type="SAM" id="Coils"/>
    </source>
</evidence>
<proteinExistence type="inferred from homology"/>
<keyword evidence="9" id="KW-1185">Reference proteome</keyword>
<dbReference type="GeneID" id="116188255"/>
<comment type="similarity">
    <text evidence="2">Belongs to the TPX2 family.</text>
</comment>
<dbReference type="AlphaFoldDB" id="A0A6P8BRC9"/>
<reference evidence="10" key="2">
    <citation type="submission" date="2025-08" db="UniProtKB">
        <authorList>
            <consortium name="RefSeq"/>
        </authorList>
    </citation>
    <scope>IDENTIFICATION</scope>
    <source>
        <tissue evidence="10">Leaf</tissue>
    </source>
</reference>
<evidence type="ECO:0000259" key="8">
    <source>
        <dbReference type="Pfam" id="PF06886"/>
    </source>
</evidence>
<dbReference type="PANTHER" id="PTHR31358:SF29">
    <property type="entry name" value="PROTEIN WVD2-LIKE 5-RELATED"/>
    <property type="match status" value="1"/>
</dbReference>
<dbReference type="OrthoDB" id="1939285at2759"/>
<feature type="compositionally biased region" description="Basic residues" evidence="7">
    <location>
        <begin position="296"/>
        <end position="305"/>
    </location>
</feature>
<dbReference type="Pfam" id="PF06886">
    <property type="entry name" value="TPX2"/>
    <property type="match status" value="1"/>
</dbReference>
<dbReference type="RefSeq" id="XP_031373347.1">
    <property type="nucleotide sequence ID" value="XM_031517487.1"/>
</dbReference>
<evidence type="ECO:0000256" key="7">
    <source>
        <dbReference type="SAM" id="MobiDB-lite"/>
    </source>
</evidence>
<feature type="compositionally biased region" description="Basic and acidic residues" evidence="7">
    <location>
        <begin position="1"/>
        <end position="22"/>
    </location>
</feature>
<feature type="compositionally biased region" description="Basic and acidic residues" evidence="7">
    <location>
        <begin position="58"/>
        <end position="75"/>
    </location>
</feature>
<dbReference type="InterPro" id="IPR027329">
    <property type="entry name" value="TPX2_C"/>
</dbReference>
<reference evidence="9" key="1">
    <citation type="journal article" date="2020" name="Plant Biotechnol. J.">
        <title>The pomegranate (Punica granatum L.) draft genome dissects genetic divergence between soft- and hard-seeded cultivars.</title>
        <authorList>
            <person name="Luo X."/>
            <person name="Li H."/>
            <person name="Wu Z."/>
            <person name="Yao W."/>
            <person name="Zhao P."/>
            <person name="Cao D."/>
            <person name="Yu H."/>
            <person name="Li K."/>
            <person name="Poudel K."/>
            <person name="Zhao D."/>
            <person name="Zhang F."/>
            <person name="Xia X."/>
            <person name="Chen L."/>
            <person name="Wang Q."/>
            <person name="Jing D."/>
            <person name="Cao S."/>
        </authorList>
    </citation>
    <scope>NUCLEOTIDE SEQUENCE [LARGE SCALE GENOMIC DNA]</scope>
    <source>
        <strain evidence="9">cv. Tunisia</strain>
    </source>
</reference>
<feature type="coiled-coil region" evidence="6">
    <location>
        <begin position="230"/>
        <end position="257"/>
    </location>
</feature>
<feature type="compositionally biased region" description="Polar residues" evidence="7">
    <location>
        <begin position="395"/>
        <end position="433"/>
    </location>
</feature>
<keyword evidence="3" id="KW-0963">Cytoplasm</keyword>
<dbReference type="GO" id="GO:0008017">
    <property type="term" value="F:microtubule binding"/>
    <property type="evidence" value="ECO:0007669"/>
    <property type="project" value="InterPro"/>
</dbReference>
<name>A0A6P8BRC9_PUNGR</name>
<evidence type="ECO:0000313" key="9">
    <source>
        <dbReference type="Proteomes" id="UP000515151"/>
    </source>
</evidence>
<protein>
    <submittedName>
        <fullName evidence="10">Protein WVD2-like 5</fullName>
    </submittedName>
</protein>
<feature type="region of interest" description="Disordered" evidence="7">
    <location>
        <begin position="58"/>
        <end position="207"/>
    </location>
</feature>
<evidence type="ECO:0000256" key="4">
    <source>
        <dbReference type="ARBA" id="ARBA00022701"/>
    </source>
</evidence>
<evidence type="ECO:0000256" key="3">
    <source>
        <dbReference type="ARBA" id="ARBA00022490"/>
    </source>
</evidence>
<keyword evidence="6" id="KW-0175">Coiled coil</keyword>
<feature type="compositionally biased region" description="Polar residues" evidence="7">
    <location>
        <begin position="190"/>
        <end position="199"/>
    </location>
</feature>
<evidence type="ECO:0000256" key="5">
    <source>
        <dbReference type="ARBA" id="ARBA00023212"/>
    </source>
</evidence>
<comment type="subcellular location">
    <subcellularLocation>
        <location evidence="1">Cytoplasm</location>
        <location evidence="1">Cytoskeleton</location>
    </subcellularLocation>
</comment>